<evidence type="ECO:0000256" key="1">
    <source>
        <dbReference type="RuleBase" id="RU003682"/>
    </source>
</evidence>
<dbReference type="InterPro" id="IPR027443">
    <property type="entry name" value="IPNS-like_sf"/>
</dbReference>
<reference evidence="3" key="1">
    <citation type="journal article" date="2015" name="PLoS ONE">
        <title>Occurrence of Isopenicillin-N-Synthase Homologs in Bioluminescent Ctenophores and Implications for Coelenterazine Biosynthesis.</title>
        <authorList>
            <person name="Francis W.R."/>
            <person name="Shaner N.C."/>
            <person name="Christianson L.M."/>
            <person name="Powers M.L."/>
            <person name="Haddock S.H."/>
        </authorList>
    </citation>
    <scope>NUCLEOTIDE SEQUENCE</scope>
</reference>
<dbReference type="Pfam" id="PF14226">
    <property type="entry name" value="DIOX_N"/>
    <property type="match status" value="1"/>
</dbReference>
<dbReference type="InterPro" id="IPR005123">
    <property type="entry name" value="Oxoglu/Fe-dep_dioxygenase_dom"/>
</dbReference>
<keyword evidence="1" id="KW-0479">Metal-binding</keyword>
<dbReference type="PANTHER" id="PTHR47990">
    <property type="entry name" value="2-OXOGLUTARATE (2OG) AND FE(II)-DEPENDENT OXYGENASE SUPERFAMILY PROTEIN-RELATED"/>
    <property type="match status" value="1"/>
</dbReference>
<feature type="domain" description="Fe2OG dioxygenase" evidence="2">
    <location>
        <begin position="188"/>
        <end position="296"/>
    </location>
</feature>
<dbReference type="InterPro" id="IPR026992">
    <property type="entry name" value="DIOX_N"/>
</dbReference>
<dbReference type="AlphaFoldDB" id="A0A0A0RW27"/>
<accession>A0A0A0RW27</accession>
<evidence type="ECO:0000313" key="3">
    <source>
        <dbReference type="EMBL" id="AIW06472.1"/>
    </source>
</evidence>
<protein>
    <submittedName>
        <fullName evidence="3">Putative isopenicillin-n-synthase</fullName>
    </submittedName>
</protein>
<dbReference type="Pfam" id="PF03171">
    <property type="entry name" value="2OG-FeII_Oxy"/>
    <property type="match status" value="1"/>
</dbReference>
<proteinExistence type="evidence at transcript level"/>
<dbReference type="GO" id="GO:0016491">
    <property type="term" value="F:oxidoreductase activity"/>
    <property type="evidence" value="ECO:0007669"/>
    <property type="project" value="UniProtKB-KW"/>
</dbReference>
<dbReference type="PROSITE" id="PS51471">
    <property type="entry name" value="FE2OG_OXY"/>
    <property type="match status" value="1"/>
</dbReference>
<dbReference type="GO" id="GO:0046872">
    <property type="term" value="F:metal ion binding"/>
    <property type="evidence" value="ECO:0007669"/>
    <property type="project" value="UniProtKB-KW"/>
</dbReference>
<dbReference type="InterPro" id="IPR050231">
    <property type="entry name" value="Iron_ascorbate_oxido_reductase"/>
</dbReference>
<dbReference type="EMBL" id="KM233822">
    <property type="protein sequence ID" value="AIW06472.1"/>
    <property type="molecule type" value="mRNA"/>
</dbReference>
<evidence type="ECO:0000259" key="2">
    <source>
        <dbReference type="PROSITE" id="PS51471"/>
    </source>
</evidence>
<dbReference type="InterPro" id="IPR044861">
    <property type="entry name" value="IPNS-like_FE2OG_OXY"/>
</dbReference>
<dbReference type="Gene3D" id="2.60.120.330">
    <property type="entry name" value="B-lactam Antibiotic, Isopenicillin N Synthase, Chain"/>
    <property type="match status" value="1"/>
</dbReference>
<organism evidence="3">
    <name type="scientific">Beroe abyssicola</name>
    <name type="common">Comb jelly</name>
    <dbReference type="NCBI Taxonomy" id="320166"/>
    <lineage>
        <taxon>Eukaryota</taxon>
        <taxon>Metazoa</taxon>
        <taxon>Ctenophora</taxon>
        <taxon>Nuda</taxon>
        <taxon>Beroida</taxon>
        <taxon>Beroidae</taxon>
        <taxon>Beroe</taxon>
    </lineage>
</organism>
<name>A0A0A0RW27_BERAB</name>
<dbReference type="SUPFAM" id="SSF51197">
    <property type="entry name" value="Clavaminate synthase-like"/>
    <property type="match status" value="1"/>
</dbReference>
<keyword evidence="1" id="KW-0560">Oxidoreductase</keyword>
<keyword evidence="1" id="KW-0408">Iron</keyword>
<comment type="similarity">
    <text evidence="1">Belongs to the iron/ascorbate-dependent oxidoreductase family.</text>
</comment>
<dbReference type="PRINTS" id="PR00682">
    <property type="entry name" value="IPNSYNTHASE"/>
</dbReference>
<sequence>MVTKLRNPLDNVPKLDYSQIMGGEMQAEILSALREFAFFYIVDIPGFEAETEMEVMREFFRLPLSAKERYGTVKHNPNNTNVLRGYGNTKNALGLPIEEVYNIGQFGSRDIGVSDVSCRAEFISREANMWPRDGDFPGSQRFRCVLANSFKTRIDLARNIVDSISAELDYPEFSSKFQKAEFTSLYLKKYSTRDGKDNVHIYKADSGYSMKTEGGLDLSVPAHVDTTVTLLATYRNGGLQAVYRGAWYDVPSVMGSLMMMSGNLIEDLTDGKLPALQHRVLDIKEERYSTPFFFNPSFEADISRTQSGKETGKGFSQFGPWQVIQLHRDEPLLLNNNSLN</sequence>